<organism evidence="2 3">
    <name type="scientific">Lasiosphaeria miniovina</name>
    <dbReference type="NCBI Taxonomy" id="1954250"/>
    <lineage>
        <taxon>Eukaryota</taxon>
        <taxon>Fungi</taxon>
        <taxon>Dikarya</taxon>
        <taxon>Ascomycota</taxon>
        <taxon>Pezizomycotina</taxon>
        <taxon>Sordariomycetes</taxon>
        <taxon>Sordariomycetidae</taxon>
        <taxon>Sordariales</taxon>
        <taxon>Lasiosphaeriaceae</taxon>
        <taxon>Lasiosphaeria</taxon>
    </lineage>
</organism>
<feature type="region of interest" description="Disordered" evidence="1">
    <location>
        <begin position="57"/>
        <end position="92"/>
    </location>
</feature>
<sequence>MGSSTPSTTSSTSTETGAASFEPARSRQLPTSPSAAARPTPWRATCSLLSTSARASAAASPSPPCSASQLSPPYIRSRGCPSSRRPRRRGSATCTLTCPASATSMRSGTRSCATSSTCFILYSARNSPTSRGGRESPGLLGPVRLHNLTPAPCRESPTSYLGI</sequence>
<feature type="region of interest" description="Disordered" evidence="1">
    <location>
        <begin position="1"/>
        <end position="43"/>
    </location>
</feature>
<evidence type="ECO:0000313" key="2">
    <source>
        <dbReference type="EMBL" id="KAK0718554.1"/>
    </source>
</evidence>
<reference evidence="2" key="1">
    <citation type="submission" date="2023-06" db="EMBL/GenBank/DDBJ databases">
        <title>Genome-scale phylogeny and comparative genomics of the fungal order Sordariales.</title>
        <authorList>
            <consortium name="Lawrence Berkeley National Laboratory"/>
            <person name="Hensen N."/>
            <person name="Bonometti L."/>
            <person name="Westerberg I."/>
            <person name="Brannstrom I.O."/>
            <person name="Guillou S."/>
            <person name="Cros-Aarteil S."/>
            <person name="Calhoun S."/>
            <person name="Haridas S."/>
            <person name="Kuo A."/>
            <person name="Mondo S."/>
            <person name="Pangilinan J."/>
            <person name="Riley R."/>
            <person name="LaButti K."/>
            <person name="Andreopoulos B."/>
            <person name="Lipzen A."/>
            <person name="Chen C."/>
            <person name="Yanf M."/>
            <person name="Daum C."/>
            <person name="Ng V."/>
            <person name="Clum A."/>
            <person name="Steindorff A."/>
            <person name="Ohm R."/>
            <person name="Martin F."/>
            <person name="Silar P."/>
            <person name="Natvig D."/>
            <person name="Lalanne C."/>
            <person name="Gautier V."/>
            <person name="Ament-velasquez S.L."/>
            <person name="Kruys A."/>
            <person name="Hutchinson M.I."/>
            <person name="Powell A.J."/>
            <person name="Barry K."/>
            <person name="Miller A.N."/>
            <person name="Grigoriev I.V."/>
            <person name="Debuchy R."/>
            <person name="Gladieux P."/>
            <person name="Thoren M.H."/>
            <person name="Johannesson H."/>
        </authorList>
    </citation>
    <scope>NUCLEOTIDE SEQUENCE</scope>
    <source>
        <strain evidence="2">SMH2392-1A</strain>
    </source>
</reference>
<gene>
    <name evidence="2" type="ORF">B0T26DRAFT_872720</name>
</gene>
<feature type="compositionally biased region" description="Low complexity" evidence="1">
    <location>
        <begin position="57"/>
        <end position="83"/>
    </location>
</feature>
<dbReference type="AlphaFoldDB" id="A0AA40AMI9"/>
<comment type="caution">
    <text evidence="2">The sequence shown here is derived from an EMBL/GenBank/DDBJ whole genome shotgun (WGS) entry which is preliminary data.</text>
</comment>
<evidence type="ECO:0000313" key="3">
    <source>
        <dbReference type="Proteomes" id="UP001172101"/>
    </source>
</evidence>
<keyword evidence="3" id="KW-1185">Reference proteome</keyword>
<dbReference type="EMBL" id="JAUIRO010000004">
    <property type="protein sequence ID" value="KAK0718554.1"/>
    <property type="molecule type" value="Genomic_DNA"/>
</dbReference>
<dbReference type="Proteomes" id="UP001172101">
    <property type="component" value="Unassembled WGS sequence"/>
</dbReference>
<evidence type="ECO:0000256" key="1">
    <source>
        <dbReference type="SAM" id="MobiDB-lite"/>
    </source>
</evidence>
<feature type="compositionally biased region" description="Low complexity" evidence="1">
    <location>
        <begin position="1"/>
        <end position="16"/>
    </location>
</feature>
<dbReference type="GeneID" id="85331240"/>
<accession>A0AA40AMI9</accession>
<protein>
    <submittedName>
        <fullName evidence="2">Uncharacterized protein</fullName>
    </submittedName>
</protein>
<feature type="compositionally biased region" description="Low complexity" evidence="1">
    <location>
        <begin position="30"/>
        <end position="43"/>
    </location>
</feature>
<dbReference type="RefSeq" id="XP_060297347.1">
    <property type="nucleotide sequence ID" value="XM_060447970.1"/>
</dbReference>
<name>A0AA40AMI9_9PEZI</name>
<proteinExistence type="predicted"/>